<dbReference type="SUPFAM" id="SSF53822">
    <property type="entry name" value="Periplasmic binding protein-like I"/>
    <property type="match status" value="1"/>
</dbReference>
<dbReference type="PANTHER" id="PTHR30036">
    <property type="entry name" value="D-XYLOSE-BINDING PERIPLASMIC PROTEIN"/>
    <property type="match status" value="1"/>
</dbReference>
<evidence type="ECO:0000259" key="3">
    <source>
        <dbReference type="Pfam" id="PF13407"/>
    </source>
</evidence>
<gene>
    <name evidence="4" type="primary">chvE</name>
    <name evidence="4" type="ORF">ACFQ5G_28970</name>
</gene>
<dbReference type="RefSeq" id="WP_378079004.1">
    <property type="nucleotide sequence ID" value="NZ_AP028461.1"/>
</dbReference>
<organism evidence="4 5">
    <name type="scientific">Actinoplanes sichuanensis</name>
    <dbReference type="NCBI Taxonomy" id="512349"/>
    <lineage>
        <taxon>Bacteria</taxon>
        <taxon>Bacillati</taxon>
        <taxon>Actinomycetota</taxon>
        <taxon>Actinomycetes</taxon>
        <taxon>Micromonosporales</taxon>
        <taxon>Micromonosporaceae</taxon>
        <taxon>Actinoplanes</taxon>
    </lineage>
</organism>
<dbReference type="InterPro" id="IPR025997">
    <property type="entry name" value="SBP_2_dom"/>
</dbReference>
<sequence>MARRWVAGTAVAAVLITTSGCDDGAETAAAAVADRGTVGLAMPTTKSERWIGDGDNMKRQFELLGYRTDMQYADDDIQKQIQQIDDMVEHRVRALIIGAIDGTALKGVLAKAAAADIPVIAYDRLIRDSGDVDFYATFDNYKVGVQQATSIVDALKLKSGGGSYNLELFAGSPDDNNATFFFNGAMSVLKPYLSSGRLKVRSGETKFADVATMRWDAAVAQKRMERLLSSDYRSARVDAILSPYDGISRGILTALEAGGYGSKGRKLPVLTGQDAELDSVKLIAAGKQTETVYKDTRELAKVAVQMTNALLLDEKPMINDTEQYHNGVEVVPTFLLQPVNVDESNYERVLVDGGYYTAAQVAS</sequence>
<name>A0ABW4AGN9_9ACTN</name>
<proteinExistence type="predicted"/>
<protein>
    <submittedName>
        <fullName evidence="4">Multiple monosaccharide ABC transporter substrate-binding protein</fullName>
    </submittedName>
</protein>
<dbReference type="Gene3D" id="3.40.50.2300">
    <property type="match status" value="2"/>
</dbReference>
<dbReference type="NCBIfam" id="NF040907">
    <property type="entry name" value="ChvE"/>
    <property type="match status" value="1"/>
</dbReference>
<dbReference type="Pfam" id="PF13407">
    <property type="entry name" value="Peripla_BP_4"/>
    <property type="match status" value="1"/>
</dbReference>
<comment type="caution">
    <text evidence="4">The sequence shown here is derived from an EMBL/GenBank/DDBJ whole genome shotgun (WGS) entry which is preliminary data.</text>
</comment>
<dbReference type="InterPro" id="IPR028082">
    <property type="entry name" value="Peripla_BP_I"/>
</dbReference>
<evidence type="ECO:0000313" key="4">
    <source>
        <dbReference type="EMBL" id="MFD1369388.1"/>
    </source>
</evidence>
<feature type="domain" description="Periplasmic binding protein" evidence="3">
    <location>
        <begin position="38"/>
        <end position="313"/>
    </location>
</feature>
<keyword evidence="5" id="KW-1185">Reference proteome</keyword>
<dbReference type="PANTHER" id="PTHR30036:SF1">
    <property type="entry name" value="D-XYLOSE-BINDING PERIPLASMIC PROTEIN"/>
    <property type="match status" value="1"/>
</dbReference>
<dbReference type="Proteomes" id="UP001597183">
    <property type="component" value="Unassembled WGS sequence"/>
</dbReference>
<evidence type="ECO:0000256" key="1">
    <source>
        <dbReference type="ARBA" id="ARBA00004196"/>
    </source>
</evidence>
<comment type="subcellular location">
    <subcellularLocation>
        <location evidence="1">Cell envelope</location>
    </subcellularLocation>
</comment>
<reference evidence="5" key="1">
    <citation type="journal article" date="2019" name="Int. J. Syst. Evol. Microbiol.">
        <title>The Global Catalogue of Microorganisms (GCM) 10K type strain sequencing project: providing services to taxonomists for standard genome sequencing and annotation.</title>
        <authorList>
            <consortium name="The Broad Institute Genomics Platform"/>
            <consortium name="The Broad Institute Genome Sequencing Center for Infectious Disease"/>
            <person name="Wu L."/>
            <person name="Ma J."/>
        </authorList>
    </citation>
    <scope>NUCLEOTIDE SEQUENCE [LARGE SCALE GENOMIC DNA]</scope>
    <source>
        <strain evidence="5">CCM 7526</strain>
    </source>
</reference>
<dbReference type="InterPro" id="IPR050555">
    <property type="entry name" value="Bact_Solute-Bind_Prot2"/>
</dbReference>
<keyword evidence="2" id="KW-0732">Signal</keyword>
<evidence type="ECO:0000313" key="5">
    <source>
        <dbReference type="Proteomes" id="UP001597183"/>
    </source>
</evidence>
<accession>A0ABW4AGN9</accession>
<evidence type="ECO:0000256" key="2">
    <source>
        <dbReference type="ARBA" id="ARBA00022729"/>
    </source>
</evidence>
<dbReference type="EMBL" id="JBHTMK010000040">
    <property type="protein sequence ID" value="MFD1369388.1"/>
    <property type="molecule type" value="Genomic_DNA"/>
</dbReference>
<dbReference type="PROSITE" id="PS51257">
    <property type="entry name" value="PROKAR_LIPOPROTEIN"/>
    <property type="match status" value="1"/>
</dbReference>
<dbReference type="CDD" id="cd19994">
    <property type="entry name" value="PBP1_ChvE"/>
    <property type="match status" value="1"/>
</dbReference>
<dbReference type="InterPro" id="IPR049784">
    <property type="entry name" value="ChvE-like"/>
</dbReference>